<evidence type="ECO:0000313" key="2">
    <source>
        <dbReference type="Proteomes" id="UP000017836"/>
    </source>
</evidence>
<proteinExistence type="predicted"/>
<dbReference type="HOGENOM" id="CLU_2402592_0_0_1"/>
<accession>W1P1X8</accession>
<protein>
    <submittedName>
        <fullName evidence="1">Uncharacterized protein</fullName>
    </submittedName>
</protein>
<evidence type="ECO:0000313" key="1">
    <source>
        <dbReference type="EMBL" id="ERN00960.1"/>
    </source>
</evidence>
<dbReference type="Proteomes" id="UP000017836">
    <property type="component" value="Unassembled WGS sequence"/>
</dbReference>
<dbReference type="Gramene" id="ERN00960">
    <property type="protein sequence ID" value="ERN00960"/>
    <property type="gene ID" value="AMTR_s00002p00074380"/>
</dbReference>
<sequence>MEREKCHKFEESEEPRQVIQCISTNVIQWAQSLSDLKGFLEEFLRNDCHDILFSKMVRILENAAWNTPSKGAFKLNFDGSVRNDTRIVVLGVY</sequence>
<dbReference type="AlphaFoldDB" id="W1P1X8"/>
<organism evidence="1 2">
    <name type="scientific">Amborella trichopoda</name>
    <dbReference type="NCBI Taxonomy" id="13333"/>
    <lineage>
        <taxon>Eukaryota</taxon>
        <taxon>Viridiplantae</taxon>
        <taxon>Streptophyta</taxon>
        <taxon>Embryophyta</taxon>
        <taxon>Tracheophyta</taxon>
        <taxon>Spermatophyta</taxon>
        <taxon>Magnoliopsida</taxon>
        <taxon>Amborellales</taxon>
        <taxon>Amborellaceae</taxon>
        <taxon>Amborella</taxon>
    </lineage>
</organism>
<reference evidence="2" key="1">
    <citation type="journal article" date="2013" name="Science">
        <title>The Amborella genome and the evolution of flowering plants.</title>
        <authorList>
            <consortium name="Amborella Genome Project"/>
        </authorList>
    </citation>
    <scope>NUCLEOTIDE SEQUENCE [LARGE SCALE GENOMIC DNA]</scope>
</reference>
<keyword evidence="2" id="KW-1185">Reference proteome</keyword>
<gene>
    <name evidence="1" type="ORF">AMTR_s00002p00074380</name>
</gene>
<dbReference type="EMBL" id="KI394767">
    <property type="protein sequence ID" value="ERN00960.1"/>
    <property type="molecule type" value="Genomic_DNA"/>
</dbReference>
<name>W1P1X8_AMBTC</name>